<dbReference type="Proteomes" id="UP000236736">
    <property type="component" value="Unassembled WGS sequence"/>
</dbReference>
<dbReference type="Pfam" id="PF00581">
    <property type="entry name" value="Rhodanese"/>
    <property type="match status" value="1"/>
</dbReference>
<dbReference type="GO" id="GO:0008641">
    <property type="term" value="F:ubiquitin-like modifier activating enzyme activity"/>
    <property type="evidence" value="ECO:0007669"/>
    <property type="project" value="InterPro"/>
</dbReference>
<dbReference type="EMBL" id="FNVR01000001">
    <property type="protein sequence ID" value="SEF42888.1"/>
    <property type="molecule type" value="Genomic_DNA"/>
</dbReference>
<evidence type="ECO:0000256" key="3">
    <source>
        <dbReference type="ARBA" id="ARBA00022741"/>
    </source>
</evidence>
<reference evidence="16" key="1">
    <citation type="submission" date="2016-10" db="EMBL/GenBank/DDBJ databases">
        <authorList>
            <person name="Varghese N."/>
            <person name="Submissions S."/>
        </authorList>
    </citation>
    <scope>NUCLEOTIDE SEQUENCE [LARGE SCALE GENOMIC DNA]</scope>
    <source>
        <strain evidence="16">DSM 17298</strain>
    </source>
</reference>
<evidence type="ECO:0000256" key="11">
    <source>
        <dbReference type="ARBA" id="ARBA00075328"/>
    </source>
</evidence>
<dbReference type="GO" id="GO:0004792">
    <property type="term" value="F:thiosulfate-cyanide sulfurtransferase activity"/>
    <property type="evidence" value="ECO:0007669"/>
    <property type="project" value="TreeGrafter"/>
</dbReference>
<comment type="function">
    <text evidence="6">Catalyzes the adenylation by ATP of the carboxyl group of the C-terminal glycine of sulfur carrier protein MoaD.</text>
</comment>
<evidence type="ECO:0000313" key="16">
    <source>
        <dbReference type="Proteomes" id="UP000236736"/>
    </source>
</evidence>
<evidence type="ECO:0000256" key="6">
    <source>
        <dbReference type="ARBA" id="ARBA00055169"/>
    </source>
</evidence>
<organism evidence="15 16">
    <name type="scientific">Algoriphagus boritolerans DSM 17298 = JCM 18970</name>
    <dbReference type="NCBI Taxonomy" id="1120964"/>
    <lineage>
        <taxon>Bacteria</taxon>
        <taxon>Pseudomonadati</taxon>
        <taxon>Bacteroidota</taxon>
        <taxon>Cytophagia</taxon>
        <taxon>Cytophagales</taxon>
        <taxon>Cyclobacteriaceae</taxon>
        <taxon>Algoriphagus</taxon>
    </lineage>
</organism>
<comment type="catalytic activity">
    <reaction evidence="5">
        <text>[molybdopterin-synthase sulfur-carrier protein]-C-terminal Gly-Gly + ATP + H(+) = [molybdopterin-synthase sulfur-carrier protein]-C-terminal Gly-Gly-AMP + diphosphate</text>
        <dbReference type="Rhea" id="RHEA:43616"/>
        <dbReference type="Rhea" id="RHEA-COMP:12159"/>
        <dbReference type="Rhea" id="RHEA-COMP:12202"/>
        <dbReference type="ChEBI" id="CHEBI:15378"/>
        <dbReference type="ChEBI" id="CHEBI:30616"/>
        <dbReference type="ChEBI" id="CHEBI:33019"/>
        <dbReference type="ChEBI" id="CHEBI:90618"/>
        <dbReference type="ChEBI" id="CHEBI:90778"/>
        <dbReference type="EC" id="2.7.7.80"/>
    </reaction>
</comment>
<evidence type="ECO:0000256" key="4">
    <source>
        <dbReference type="ARBA" id="ARBA00022840"/>
    </source>
</evidence>
<evidence type="ECO:0000256" key="9">
    <source>
        <dbReference type="ARBA" id="ARBA00073635"/>
    </source>
</evidence>
<dbReference type="SUPFAM" id="SSF69572">
    <property type="entry name" value="Activating enzymes of the ubiquitin-like proteins"/>
    <property type="match status" value="1"/>
</dbReference>
<dbReference type="EC" id="2.7.7.80" evidence="8"/>
<dbReference type="GO" id="GO:0061605">
    <property type="term" value="F:molybdopterin-synthase adenylyltransferase activity"/>
    <property type="evidence" value="ECO:0007669"/>
    <property type="project" value="UniProtKB-EC"/>
</dbReference>
<keyword evidence="13" id="KW-0472">Membrane</keyword>
<dbReference type="GO" id="GO:0005829">
    <property type="term" value="C:cytosol"/>
    <property type="evidence" value="ECO:0007669"/>
    <property type="project" value="TreeGrafter"/>
</dbReference>
<sequence length="370" mass="40818">MLKLRSYPHFQEDNMSRFERQIILTGFGIEGQTKLRNSSILLIGAGGLGCPILLYLAAAGVGKIGVVDGDSVAVSNLNRQVLFGEKDLGKNKAEAAVRQFYEKYSGIKWEVYPEFIGVENAQELLSGYDLIIDGSDNFPTRYLVNDACVLLGKPLVFGAIYQHEGQVSVFNYGQNACNYRDVYPQMPAASEVPNCSETGVLGVLPGIIGNLMALEAIKVLSGYGKPLVNRMLFFNSLSSQTYEVEISPNPQSREAIPASLTSFELMDYELACEGVKQLTWDQAMSKMGMDIAFVDVREPGEMPPLECTGLMKIPLSVLGDQLLKLEDFEEILFFCQSGIRSQKAAQQLQNEYPEKRIYSIKGGINALKTN</sequence>
<evidence type="ECO:0000256" key="5">
    <source>
        <dbReference type="ARBA" id="ARBA00052218"/>
    </source>
</evidence>
<keyword evidence="15" id="KW-0548">Nucleotidyltransferase</keyword>
<feature type="domain" description="Rhodanese" evidence="14">
    <location>
        <begin position="290"/>
        <end position="369"/>
    </location>
</feature>
<evidence type="ECO:0000256" key="8">
    <source>
        <dbReference type="ARBA" id="ARBA00066884"/>
    </source>
</evidence>
<dbReference type="Gene3D" id="3.40.250.10">
    <property type="entry name" value="Rhodanese-like domain"/>
    <property type="match status" value="1"/>
</dbReference>
<dbReference type="Gene3D" id="3.40.50.720">
    <property type="entry name" value="NAD(P)-binding Rossmann-like Domain"/>
    <property type="match status" value="1"/>
</dbReference>
<evidence type="ECO:0000256" key="2">
    <source>
        <dbReference type="ARBA" id="ARBA00022679"/>
    </source>
</evidence>
<protein>
    <recommendedName>
        <fullName evidence="9">Molybdopterin-synthase adenylyltransferase</fullName>
        <ecNumber evidence="8">2.7.7.80</ecNumber>
    </recommendedName>
    <alternativeName>
        <fullName evidence="12">MoaD protein adenylase</fullName>
    </alternativeName>
    <alternativeName>
        <fullName evidence="10">Molybdopterin-converting factor subunit 1 adenylase</fullName>
    </alternativeName>
    <alternativeName>
        <fullName evidence="11">Sulfur carrier protein MoaD adenylyltransferase</fullName>
    </alternativeName>
</protein>
<dbReference type="FunFam" id="3.40.50.720:FF:000033">
    <property type="entry name" value="Adenylyltransferase and sulfurtransferase MOCS3"/>
    <property type="match status" value="1"/>
</dbReference>
<evidence type="ECO:0000256" key="1">
    <source>
        <dbReference type="ARBA" id="ARBA00009919"/>
    </source>
</evidence>
<dbReference type="PANTHER" id="PTHR10953">
    <property type="entry name" value="UBIQUITIN-ACTIVATING ENZYME E1"/>
    <property type="match status" value="1"/>
</dbReference>
<dbReference type="STRING" id="1120964.GCA_001313265_00232"/>
<comment type="similarity">
    <text evidence="1">Belongs to the HesA/MoeB/ThiF family.</text>
</comment>
<dbReference type="CDD" id="cd00757">
    <property type="entry name" value="ThiF_MoeB_HesA_family"/>
    <property type="match status" value="1"/>
</dbReference>
<dbReference type="RefSeq" id="WP_235009714.1">
    <property type="nucleotide sequence ID" value="NZ_FNVR01000001.1"/>
</dbReference>
<dbReference type="PANTHER" id="PTHR10953:SF102">
    <property type="entry name" value="ADENYLYLTRANSFERASE AND SULFURTRANSFERASE MOCS3"/>
    <property type="match status" value="1"/>
</dbReference>
<dbReference type="AlphaFoldDB" id="A0A1H5RYW7"/>
<name>A0A1H5RYW7_9BACT</name>
<keyword evidence="3" id="KW-0547">Nucleotide-binding</keyword>
<dbReference type="InterPro" id="IPR001763">
    <property type="entry name" value="Rhodanese-like_dom"/>
</dbReference>
<keyword evidence="4" id="KW-0067">ATP-binding</keyword>
<keyword evidence="13" id="KW-0812">Transmembrane</keyword>
<dbReference type="PROSITE" id="PS50206">
    <property type="entry name" value="RHODANESE_3"/>
    <property type="match status" value="1"/>
</dbReference>
<dbReference type="InterPro" id="IPR036873">
    <property type="entry name" value="Rhodanese-like_dom_sf"/>
</dbReference>
<comment type="subunit">
    <text evidence="7">Homodimer. Forms a stable heterotetrameric complex of 2 MoeB and 2 MoaD during adenylation of MoaD.</text>
</comment>
<gene>
    <name evidence="15" type="ORF">SAMN03080598_00162</name>
</gene>
<dbReference type="InterPro" id="IPR000594">
    <property type="entry name" value="ThiF_NAD_FAD-bd"/>
</dbReference>
<dbReference type="InterPro" id="IPR045886">
    <property type="entry name" value="ThiF/MoeB/HesA"/>
</dbReference>
<evidence type="ECO:0000256" key="10">
    <source>
        <dbReference type="ARBA" id="ARBA00075110"/>
    </source>
</evidence>
<keyword evidence="13" id="KW-1133">Transmembrane helix</keyword>
<accession>A0A1H5RYW7</accession>
<dbReference type="CDD" id="cd00158">
    <property type="entry name" value="RHOD"/>
    <property type="match status" value="1"/>
</dbReference>
<dbReference type="InterPro" id="IPR035985">
    <property type="entry name" value="Ubiquitin-activating_enz"/>
</dbReference>
<evidence type="ECO:0000256" key="13">
    <source>
        <dbReference type="SAM" id="Phobius"/>
    </source>
</evidence>
<feature type="transmembrane region" description="Helical" evidence="13">
    <location>
        <begin position="40"/>
        <end position="58"/>
    </location>
</feature>
<keyword evidence="2 15" id="KW-0808">Transferase</keyword>
<evidence type="ECO:0000256" key="12">
    <source>
        <dbReference type="ARBA" id="ARBA00078531"/>
    </source>
</evidence>
<evidence type="ECO:0000313" key="15">
    <source>
        <dbReference type="EMBL" id="SEF42888.1"/>
    </source>
</evidence>
<dbReference type="Pfam" id="PF00899">
    <property type="entry name" value="ThiF"/>
    <property type="match status" value="1"/>
</dbReference>
<dbReference type="GO" id="GO:0008146">
    <property type="term" value="F:sulfotransferase activity"/>
    <property type="evidence" value="ECO:0007669"/>
    <property type="project" value="TreeGrafter"/>
</dbReference>
<proteinExistence type="inferred from homology"/>
<evidence type="ECO:0000256" key="7">
    <source>
        <dbReference type="ARBA" id="ARBA00063809"/>
    </source>
</evidence>
<dbReference type="GO" id="GO:0005524">
    <property type="term" value="F:ATP binding"/>
    <property type="evidence" value="ECO:0007669"/>
    <property type="project" value="UniProtKB-KW"/>
</dbReference>
<evidence type="ECO:0000259" key="14">
    <source>
        <dbReference type="PROSITE" id="PS50206"/>
    </source>
</evidence>
<keyword evidence="16" id="KW-1185">Reference proteome</keyword>